<organism evidence="1 2">
    <name type="scientific">Carbonactinospora thermoautotrophica</name>
    <dbReference type="NCBI Taxonomy" id="1469144"/>
    <lineage>
        <taxon>Bacteria</taxon>
        <taxon>Bacillati</taxon>
        <taxon>Actinomycetota</taxon>
        <taxon>Actinomycetes</taxon>
        <taxon>Kitasatosporales</taxon>
        <taxon>Carbonactinosporaceae</taxon>
        <taxon>Carbonactinospora</taxon>
    </lineage>
</organism>
<dbReference type="Proteomes" id="UP000070598">
    <property type="component" value="Unassembled WGS sequence"/>
</dbReference>
<dbReference type="AlphaFoldDB" id="A0A132NGS8"/>
<name>A0A132NGS8_9ACTN</name>
<sequence>MPQRPGAGRPFRYCQDNDGACIKAARNKRQRDRNAPGLTGQIARAWEIVERLEQVADTLADALAAELTPAGVEKQVAAVRAEAAAHIAAAHTERQAAREEADA</sequence>
<proteinExistence type="predicted"/>
<comment type="caution">
    <text evidence="1">The sequence shown here is derived from an EMBL/GenBank/DDBJ whole genome shotgun (WGS) entry which is preliminary data.</text>
</comment>
<protein>
    <submittedName>
        <fullName evidence="1">Uncharacterized protein</fullName>
    </submittedName>
</protein>
<evidence type="ECO:0000313" key="2">
    <source>
        <dbReference type="Proteomes" id="UP000070598"/>
    </source>
</evidence>
<feature type="non-terminal residue" evidence="1">
    <location>
        <position position="103"/>
    </location>
</feature>
<accession>A0A132NGS8</accession>
<reference evidence="2" key="1">
    <citation type="submission" date="2015-02" db="EMBL/GenBank/DDBJ databases">
        <title>Physiological reanalysis, assessment of diazotrophy, and genome sequences of multiple isolates of Streptomyces thermoautotrophicus.</title>
        <authorList>
            <person name="MacKellar D.C."/>
            <person name="Lieber L."/>
            <person name="Norman J."/>
            <person name="Bolger A."/>
            <person name="Tobin C."/>
            <person name="Murray J.W."/>
            <person name="Friesen M."/>
            <person name="Prell J."/>
        </authorList>
    </citation>
    <scope>NUCLEOTIDE SEQUENCE [LARGE SCALE GENOMIC DNA]</scope>
    <source>
        <strain evidence="2">UBT1</strain>
    </source>
</reference>
<dbReference type="RefSeq" id="WP_198532716.1">
    <property type="nucleotide sequence ID" value="NZ_JYIK01000848.1"/>
</dbReference>
<gene>
    <name evidence="1" type="ORF">TR74_10480</name>
</gene>
<dbReference type="EMBL" id="JYIK01000848">
    <property type="protein sequence ID" value="KWX09288.1"/>
    <property type="molecule type" value="Genomic_DNA"/>
</dbReference>
<evidence type="ECO:0000313" key="1">
    <source>
        <dbReference type="EMBL" id="KWX09288.1"/>
    </source>
</evidence>